<reference evidence="1" key="1">
    <citation type="journal article" date="2022" name="bioRxiv">
        <title>Sequencing and chromosome-scale assembly of the giantPleurodeles waltlgenome.</title>
        <authorList>
            <person name="Brown T."/>
            <person name="Elewa A."/>
            <person name="Iarovenko S."/>
            <person name="Subramanian E."/>
            <person name="Araus A.J."/>
            <person name="Petzold A."/>
            <person name="Susuki M."/>
            <person name="Suzuki K.-i.T."/>
            <person name="Hayashi T."/>
            <person name="Toyoda A."/>
            <person name="Oliveira C."/>
            <person name="Osipova E."/>
            <person name="Leigh N.D."/>
            <person name="Simon A."/>
            <person name="Yun M.H."/>
        </authorList>
    </citation>
    <scope>NUCLEOTIDE SEQUENCE</scope>
    <source>
        <strain evidence="1">20211129_DDA</strain>
        <tissue evidence="1">Liver</tissue>
    </source>
</reference>
<keyword evidence="2" id="KW-1185">Reference proteome</keyword>
<sequence length="112" mass="12252">MVGPLGLWVSRIRVQLGTANLGNSVSGASLSWMALPLCSLGPQPGRQQCVDWCFWARTQPSLITARPDQVTANLQLALLSVLRSTEAAKTQSPIRLERLPYQPRLRSSLQVA</sequence>
<comment type="caution">
    <text evidence="1">The sequence shown here is derived from an EMBL/GenBank/DDBJ whole genome shotgun (WGS) entry which is preliminary data.</text>
</comment>
<dbReference type="Proteomes" id="UP001066276">
    <property type="component" value="Chromosome 2_1"/>
</dbReference>
<proteinExistence type="predicted"/>
<dbReference type="EMBL" id="JANPWB010000003">
    <property type="protein sequence ID" value="KAJ1200290.1"/>
    <property type="molecule type" value="Genomic_DNA"/>
</dbReference>
<evidence type="ECO:0000313" key="2">
    <source>
        <dbReference type="Proteomes" id="UP001066276"/>
    </source>
</evidence>
<protein>
    <submittedName>
        <fullName evidence="1">Uncharacterized protein</fullName>
    </submittedName>
</protein>
<name>A0AAV7VIB7_PLEWA</name>
<accession>A0AAV7VIB7</accession>
<evidence type="ECO:0000313" key="1">
    <source>
        <dbReference type="EMBL" id="KAJ1200290.1"/>
    </source>
</evidence>
<organism evidence="1 2">
    <name type="scientific">Pleurodeles waltl</name>
    <name type="common">Iberian ribbed newt</name>
    <dbReference type="NCBI Taxonomy" id="8319"/>
    <lineage>
        <taxon>Eukaryota</taxon>
        <taxon>Metazoa</taxon>
        <taxon>Chordata</taxon>
        <taxon>Craniata</taxon>
        <taxon>Vertebrata</taxon>
        <taxon>Euteleostomi</taxon>
        <taxon>Amphibia</taxon>
        <taxon>Batrachia</taxon>
        <taxon>Caudata</taxon>
        <taxon>Salamandroidea</taxon>
        <taxon>Salamandridae</taxon>
        <taxon>Pleurodelinae</taxon>
        <taxon>Pleurodeles</taxon>
    </lineage>
</organism>
<dbReference type="AlphaFoldDB" id="A0AAV7VIB7"/>
<gene>
    <name evidence="1" type="ORF">NDU88_004114</name>
</gene>